<dbReference type="PROSITE" id="PS00552">
    <property type="entry name" value="HTH_MERR_1"/>
    <property type="match status" value="1"/>
</dbReference>
<dbReference type="InterPro" id="IPR010211">
    <property type="entry name" value="Redox-sen_tscrpt-act_SoxR"/>
</dbReference>
<dbReference type="GO" id="GO:0051537">
    <property type="term" value="F:2 iron, 2 sulfur cluster binding"/>
    <property type="evidence" value="ECO:0007669"/>
    <property type="project" value="UniProtKB-KW"/>
</dbReference>
<dbReference type="PROSITE" id="PS50937">
    <property type="entry name" value="HTH_MERR_2"/>
    <property type="match status" value="1"/>
</dbReference>
<evidence type="ECO:0000256" key="1">
    <source>
        <dbReference type="ARBA" id="ARBA00022714"/>
    </source>
</evidence>
<dbReference type="GO" id="GO:0003700">
    <property type="term" value="F:DNA-binding transcription factor activity"/>
    <property type="evidence" value="ECO:0007669"/>
    <property type="project" value="InterPro"/>
</dbReference>
<dbReference type="Pfam" id="PF09278">
    <property type="entry name" value="MerR-DNA-bind"/>
    <property type="match status" value="1"/>
</dbReference>
<dbReference type="InterPro" id="IPR000551">
    <property type="entry name" value="MerR-type_HTH_dom"/>
</dbReference>
<dbReference type="CDD" id="cd01110">
    <property type="entry name" value="HTH_SoxR"/>
    <property type="match status" value="1"/>
</dbReference>
<keyword evidence="3" id="KW-0408">Iron</keyword>
<organism evidence="9 10">
    <name type="scientific">Streptomyces pacificus</name>
    <dbReference type="NCBI Taxonomy" id="2705029"/>
    <lineage>
        <taxon>Bacteria</taxon>
        <taxon>Bacillati</taxon>
        <taxon>Actinomycetota</taxon>
        <taxon>Actinomycetes</taxon>
        <taxon>Kitasatosporales</taxon>
        <taxon>Streptomycetaceae</taxon>
        <taxon>Streptomyces</taxon>
    </lineage>
</organism>
<dbReference type="SMART" id="SM00422">
    <property type="entry name" value="HTH_MERR"/>
    <property type="match status" value="1"/>
</dbReference>
<feature type="domain" description="HTH merR-type" evidence="8">
    <location>
        <begin position="12"/>
        <end position="78"/>
    </location>
</feature>
<evidence type="ECO:0000256" key="2">
    <source>
        <dbReference type="ARBA" id="ARBA00022723"/>
    </source>
</evidence>
<dbReference type="PRINTS" id="PR00040">
    <property type="entry name" value="HTHMERR"/>
</dbReference>
<dbReference type="PANTHER" id="PTHR30204:SF0">
    <property type="entry name" value="REDOX-SENSITIVE TRANSCRIPTIONAL ACTIVATOR SOXR"/>
    <property type="match status" value="1"/>
</dbReference>
<evidence type="ECO:0000256" key="4">
    <source>
        <dbReference type="ARBA" id="ARBA00023014"/>
    </source>
</evidence>
<keyword evidence="7" id="KW-0804">Transcription</keyword>
<name>A0A6A0ANK5_9ACTN</name>
<dbReference type="AlphaFoldDB" id="A0A6A0ANK5"/>
<keyword evidence="5" id="KW-0805">Transcription regulation</keyword>
<dbReference type="InterPro" id="IPR015358">
    <property type="entry name" value="Tscrpt_reg_MerR_DNA-bd"/>
</dbReference>
<dbReference type="Proteomes" id="UP000484988">
    <property type="component" value="Unassembled WGS sequence"/>
</dbReference>
<gene>
    <name evidence="9" type="primary">soxR</name>
    <name evidence="9" type="ORF">SCWH03_04080</name>
</gene>
<dbReference type="Gene3D" id="1.10.1660.10">
    <property type="match status" value="1"/>
</dbReference>
<keyword evidence="6" id="KW-0238">DNA-binding</keyword>
<evidence type="ECO:0000313" key="9">
    <source>
        <dbReference type="EMBL" id="GFH34198.1"/>
    </source>
</evidence>
<dbReference type="PANTHER" id="PTHR30204">
    <property type="entry name" value="REDOX-CYCLING DRUG-SENSING TRANSCRIPTIONAL ACTIVATOR SOXR"/>
    <property type="match status" value="1"/>
</dbReference>
<dbReference type="SUPFAM" id="SSF46955">
    <property type="entry name" value="Putative DNA-binding domain"/>
    <property type="match status" value="1"/>
</dbReference>
<evidence type="ECO:0000259" key="8">
    <source>
        <dbReference type="PROSITE" id="PS50937"/>
    </source>
</evidence>
<dbReference type="NCBIfam" id="TIGR01950">
    <property type="entry name" value="SoxR"/>
    <property type="match status" value="1"/>
</dbReference>
<evidence type="ECO:0000256" key="3">
    <source>
        <dbReference type="ARBA" id="ARBA00023004"/>
    </source>
</evidence>
<keyword evidence="4" id="KW-0411">Iron-sulfur</keyword>
<evidence type="ECO:0000256" key="6">
    <source>
        <dbReference type="ARBA" id="ARBA00023125"/>
    </source>
</evidence>
<dbReference type="EMBL" id="BLLG01000001">
    <property type="protein sequence ID" value="GFH34198.1"/>
    <property type="molecule type" value="Genomic_DNA"/>
</dbReference>
<dbReference type="GO" id="GO:0046872">
    <property type="term" value="F:metal ion binding"/>
    <property type="evidence" value="ECO:0007669"/>
    <property type="project" value="UniProtKB-KW"/>
</dbReference>
<dbReference type="RefSeq" id="WP_173260915.1">
    <property type="nucleotide sequence ID" value="NZ_BLLG01000001.1"/>
</dbReference>
<dbReference type="GO" id="GO:0006979">
    <property type="term" value="P:response to oxidative stress"/>
    <property type="evidence" value="ECO:0007669"/>
    <property type="project" value="InterPro"/>
</dbReference>
<evidence type="ECO:0000313" key="10">
    <source>
        <dbReference type="Proteomes" id="UP000484988"/>
    </source>
</evidence>
<sequence length="151" mass="17130">MSHLAWNTKEATVGQLAERSGVAPSALRFYEREGLITSRRTSGNQRRYSRDTLRRVAFIRTSQRLGIPLATIREVLGLLPDDRTPTREDWARISECWREDLDGRIRTLQRLRDNLTECIGCGCLSLDRCALSNPADELAAHGPGPRRLIED</sequence>
<evidence type="ECO:0000256" key="5">
    <source>
        <dbReference type="ARBA" id="ARBA00023015"/>
    </source>
</evidence>
<keyword evidence="2" id="KW-0479">Metal-binding</keyword>
<dbReference type="GO" id="GO:0003677">
    <property type="term" value="F:DNA binding"/>
    <property type="evidence" value="ECO:0007669"/>
    <property type="project" value="UniProtKB-KW"/>
</dbReference>
<reference evidence="9 10" key="1">
    <citation type="submission" date="2020-02" db="EMBL/GenBank/DDBJ databases">
        <title>Whole Genome Shotgun Sequence of Streptomyces sp. strain CWH03.</title>
        <authorList>
            <person name="Dohra H."/>
            <person name="Kodani S."/>
            <person name="Yamamura H."/>
        </authorList>
    </citation>
    <scope>NUCLEOTIDE SEQUENCE [LARGE SCALE GENOMIC DNA]</scope>
    <source>
        <strain evidence="9 10">CWH03</strain>
    </source>
</reference>
<comment type="caution">
    <text evidence="9">The sequence shown here is derived from an EMBL/GenBank/DDBJ whole genome shotgun (WGS) entry which is preliminary data.</text>
</comment>
<proteinExistence type="predicted"/>
<accession>A0A6A0ANK5</accession>
<protein>
    <submittedName>
        <fullName evidence="9">Redox-sensitive transcriptional activator SoxR</fullName>
    </submittedName>
</protein>
<dbReference type="InterPro" id="IPR009061">
    <property type="entry name" value="DNA-bd_dom_put_sf"/>
</dbReference>
<dbReference type="Pfam" id="PF00376">
    <property type="entry name" value="MerR"/>
    <property type="match status" value="1"/>
</dbReference>
<keyword evidence="1" id="KW-0001">2Fe-2S</keyword>
<evidence type="ECO:0000256" key="7">
    <source>
        <dbReference type="ARBA" id="ARBA00023163"/>
    </source>
</evidence>
<keyword evidence="10" id="KW-1185">Reference proteome</keyword>
<dbReference type="InterPro" id="IPR047057">
    <property type="entry name" value="MerR_fam"/>
</dbReference>